<keyword evidence="8" id="KW-0966">Cell projection</keyword>
<evidence type="ECO:0000256" key="3">
    <source>
        <dbReference type="ARBA" id="ARBA00005709"/>
    </source>
</evidence>
<dbReference type="Pfam" id="PF00700">
    <property type="entry name" value="Flagellin_C"/>
    <property type="match status" value="1"/>
</dbReference>
<comment type="caution">
    <text evidence="8">The sequence shown here is derived from an EMBL/GenBank/DDBJ whole genome shotgun (WGS) entry which is preliminary data.</text>
</comment>
<accession>A0A4R1HDR5</accession>
<dbReference type="GO" id="GO:0005576">
    <property type="term" value="C:extracellular region"/>
    <property type="evidence" value="ECO:0007669"/>
    <property type="project" value="UniProtKB-SubCell"/>
</dbReference>
<dbReference type="SUPFAM" id="SSF64518">
    <property type="entry name" value="Phase 1 flagellin"/>
    <property type="match status" value="1"/>
</dbReference>
<reference evidence="8 9" key="1">
    <citation type="submission" date="2019-03" db="EMBL/GenBank/DDBJ databases">
        <title>Genomic Encyclopedia of Type Strains, Phase IV (KMG-IV): sequencing the most valuable type-strain genomes for metagenomic binning, comparative biology and taxonomic classification.</title>
        <authorList>
            <person name="Goeker M."/>
        </authorList>
    </citation>
    <scope>NUCLEOTIDE SEQUENCE [LARGE SCALE GENOMIC DNA]</scope>
    <source>
        <strain evidence="8 9">DSM 19610</strain>
    </source>
</reference>
<feature type="domain" description="Flagellin C-terminal" evidence="7">
    <location>
        <begin position="217"/>
        <end position="300"/>
    </location>
</feature>
<dbReference type="Gene3D" id="1.20.1330.10">
    <property type="entry name" value="f41 fragment of flagellin, N-terminal domain"/>
    <property type="match status" value="1"/>
</dbReference>
<dbReference type="AlphaFoldDB" id="A0A4R1HDR5"/>
<dbReference type="EMBL" id="SMFX01000001">
    <property type="protein sequence ID" value="TCK18861.1"/>
    <property type="molecule type" value="Genomic_DNA"/>
</dbReference>
<proteinExistence type="inferred from homology"/>
<dbReference type="InterPro" id="IPR001029">
    <property type="entry name" value="Flagellin_N"/>
</dbReference>
<protein>
    <submittedName>
        <fullName evidence="8">Flagellar hook-associated protein 3 FlgL</fullName>
    </submittedName>
</protein>
<dbReference type="GO" id="GO:0071973">
    <property type="term" value="P:bacterial-type flagellum-dependent cell motility"/>
    <property type="evidence" value="ECO:0007669"/>
    <property type="project" value="InterPro"/>
</dbReference>
<dbReference type="InterPro" id="IPR046358">
    <property type="entry name" value="Flagellin_C"/>
</dbReference>
<dbReference type="InterPro" id="IPR013384">
    <property type="entry name" value="Flagell_FlgL"/>
</dbReference>
<keyword evidence="4" id="KW-0964">Secreted</keyword>
<dbReference type="PANTHER" id="PTHR42792:SF1">
    <property type="entry name" value="FLAGELLAR HOOK-ASSOCIATED PROTEIN 3"/>
    <property type="match status" value="1"/>
</dbReference>
<gene>
    <name evidence="8" type="ORF">DFR30_2146</name>
</gene>
<sequence length="300" mass="32293">MRIGTLSLFRQGVDAMLEQQTAVFRTQQQLSSGKRINTPSDDPAGAAQLVGLSDSLDVTRQYQRNIDFVRSRLQLEDASLANVGDALQRARELTVQGLNDTNGPEVRAGIAQEVRQILDEVIGLANRTDANGEFMFGGFQGQSAPFSGDGAGNFSYAGDQGQRLVQVGAARQIADGDSGMDVFMKIPAAGGGYEDVFSTLYNLATDLEADAPAPASLDQLDNALDNILGVRATIGARLNAVDREETSNVSLIEQLENTRSTIEDLDYAEAASRLNQQSITLQAAQQAFVKVQNLNLFNFL</sequence>
<dbReference type="InterPro" id="IPR042187">
    <property type="entry name" value="Flagellin_C_sub2"/>
</dbReference>
<evidence type="ECO:0000256" key="2">
    <source>
        <dbReference type="ARBA" id="ARBA00004613"/>
    </source>
</evidence>
<evidence type="ECO:0000256" key="1">
    <source>
        <dbReference type="ARBA" id="ARBA00004365"/>
    </source>
</evidence>
<keyword evidence="9" id="KW-1185">Reference proteome</keyword>
<dbReference type="RefSeq" id="WP_132973030.1">
    <property type="nucleotide sequence ID" value="NZ_SMFX01000001.1"/>
</dbReference>
<dbReference type="GO" id="GO:0009424">
    <property type="term" value="C:bacterial-type flagellum hook"/>
    <property type="evidence" value="ECO:0007669"/>
    <property type="project" value="InterPro"/>
</dbReference>
<name>A0A4R1HDR5_9GAMM</name>
<dbReference type="InterPro" id="IPR001492">
    <property type="entry name" value="Flagellin"/>
</dbReference>
<evidence type="ECO:0000313" key="8">
    <source>
        <dbReference type="EMBL" id="TCK18861.1"/>
    </source>
</evidence>
<dbReference type="PANTHER" id="PTHR42792">
    <property type="entry name" value="FLAGELLIN"/>
    <property type="match status" value="1"/>
</dbReference>
<dbReference type="GO" id="GO:0005198">
    <property type="term" value="F:structural molecule activity"/>
    <property type="evidence" value="ECO:0007669"/>
    <property type="project" value="InterPro"/>
</dbReference>
<feature type="domain" description="Flagellin N-terminal" evidence="6">
    <location>
        <begin position="19"/>
        <end position="138"/>
    </location>
</feature>
<dbReference type="Gene3D" id="6.10.10.10">
    <property type="entry name" value="Flagellar export chaperone, C-terminal domain"/>
    <property type="match status" value="1"/>
</dbReference>
<evidence type="ECO:0000256" key="4">
    <source>
        <dbReference type="ARBA" id="ARBA00022525"/>
    </source>
</evidence>
<dbReference type="Pfam" id="PF00669">
    <property type="entry name" value="Flagellin_N"/>
    <property type="match status" value="1"/>
</dbReference>
<evidence type="ECO:0000256" key="5">
    <source>
        <dbReference type="ARBA" id="ARBA00023143"/>
    </source>
</evidence>
<keyword evidence="5" id="KW-0975">Bacterial flagellum</keyword>
<dbReference type="Proteomes" id="UP000295707">
    <property type="component" value="Unassembled WGS sequence"/>
</dbReference>
<keyword evidence="8" id="KW-0969">Cilium</keyword>
<evidence type="ECO:0000259" key="7">
    <source>
        <dbReference type="Pfam" id="PF00700"/>
    </source>
</evidence>
<dbReference type="PRINTS" id="PR00207">
    <property type="entry name" value="FLAGELLIN"/>
</dbReference>
<keyword evidence="8" id="KW-0282">Flagellum</keyword>
<dbReference type="OrthoDB" id="9768249at2"/>
<comment type="similarity">
    <text evidence="3">Belongs to the bacterial flagellin family.</text>
</comment>
<comment type="subcellular location">
    <subcellularLocation>
        <location evidence="1">Bacterial flagellum</location>
    </subcellularLocation>
    <subcellularLocation>
        <location evidence="2">Secreted</location>
    </subcellularLocation>
</comment>
<dbReference type="NCBIfam" id="TIGR02550">
    <property type="entry name" value="flagell_flgL"/>
    <property type="match status" value="1"/>
</dbReference>
<evidence type="ECO:0000259" key="6">
    <source>
        <dbReference type="Pfam" id="PF00669"/>
    </source>
</evidence>
<evidence type="ECO:0000313" key="9">
    <source>
        <dbReference type="Proteomes" id="UP000295707"/>
    </source>
</evidence>
<organism evidence="8 9">
    <name type="scientific">Thiogranum longum</name>
    <dbReference type="NCBI Taxonomy" id="1537524"/>
    <lineage>
        <taxon>Bacteria</taxon>
        <taxon>Pseudomonadati</taxon>
        <taxon>Pseudomonadota</taxon>
        <taxon>Gammaproteobacteria</taxon>
        <taxon>Chromatiales</taxon>
        <taxon>Ectothiorhodospiraceae</taxon>
        <taxon>Thiogranum</taxon>
    </lineage>
</organism>